<protein>
    <recommendedName>
        <fullName evidence="3">Lipoprotein</fullName>
    </recommendedName>
</protein>
<proteinExistence type="predicted"/>
<dbReference type="EMBL" id="BAAAJX010000005">
    <property type="protein sequence ID" value="GAA1493288.1"/>
    <property type="molecule type" value="Genomic_DNA"/>
</dbReference>
<dbReference type="PROSITE" id="PS51257">
    <property type="entry name" value="PROKAR_LIPOPROTEIN"/>
    <property type="match status" value="1"/>
</dbReference>
<dbReference type="Proteomes" id="UP001501742">
    <property type="component" value="Unassembled WGS sequence"/>
</dbReference>
<keyword evidence="2" id="KW-1185">Reference proteome</keyword>
<comment type="caution">
    <text evidence="1">The sequence shown here is derived from an EMBL/GenBank/DDBJ whole genome shotgun (WGS) entry which is preliminary data.</text>
</comment>
<evidence type="ECO:0000313" key="2">
    <source>
        <dbReference type="Proteomes" id="UP001501742"/>
    </source>
</evidence>
<name>A0ABN1ZCD2_9MICO</name>
<evidence type="ECO:0008006" key="3">
    <source>
        <dbReference type="Google" id="ProtNLM"/>
    </source>
</evidence>
<reference evidence="1 2" key="1">
    <citation type="journal article" date="2019" name="Int. J. Syst. Evol. Microbiol.">
        <title>The Global Catalogue of Microorganisms (GCM) 10K type strain sequencing project: providing services to taxonomists for standard genome sequencing and annotation.</title>
        <authorList>
            <consortium name="The Broad Institute Genomics Platform"/>
            <consortium name="The Broad Institute Genome Sequencing Center for Infectious Disease"/>
            <person name="Wu L."/>
            <person name="Ma J."/>
        </authorList>
    </citation>
    <scope>NUCLEOTIDE SEQUENCE [LARGE SCALE GENOMIC DNA]</scope>
    <source>
        <strain evidence="1 2">JCM 12140</strain>
    </source>
</reference>
<evidence type="ECO:0000313" key="1">
    <source>
        <dbReference type="EMBL" id="GAA1493288.1"/>
    </source>
</evidence>
<gene>
    <name evidence="1" type="ORF">GCM10009627_16340</name>
</gene>
<sequence>MHRWTALLAAVGVLALVGCSQEPVDPAAIDRWSVSSAAAVEHDDDVLAVLSAEVGAGKTEELERGSVATSFAAPAEIASLEFSCFGDGTMATEVEIESHGSTVTYGAEPMQCGGRPQRLRVPAKWRHEVDRVGFGGRDSTADSAWQLTVRGSGGAAD</sequence>
<organism evidence="1 2">
    <name type="scientific">Curtobacterium herbarum</name>
    <dbReference type="NCBI Taxonomy" id="150122"/>
    <lineage>
        <taxon>Bacteria</taxon>
        <taxon>Bacillati</taxon>
        <taxon>Actinomycetota</taxon>
        <taxon>Actinomycetes</taxon>
        <taxon>Micrococcales</taxon>
        <taxon>Microbacteriaceae</taxon>
        <taxon>Curtobacterium</taxon>
    </lineage>
</organism>
<accession>A0ABN1ZCD2</accession>
<dbReference type="RefSeq" id="WP_204610344.1">
    <property type="nucleotide sequence ID" value="NZ_BAAAJX010000005.1"/>
</dbReference>